<protein>
    <recommendedName>
        <fullName evidence="3">Lipoprotein</fullName>
    </recommendedName>
</protein>
<evidence type="ECO:0000313" key="1">
    <source>
        <dbReference type="EMBL" id="OPX56427.1"/>
    </source>
</evidence>
<dbReference type="PROSITE" id="PS51257">
    <property type="entry name" value="PROKAR_LIPOPROTEIN"/>
    <property type="match status" value="1"/>
</dbReference>
<sequence length="159" mass="17278">MKSLLTILIVLIVSGCSSTLIGKSVPPYPEGLETKHGACIAHALGRDRFCEIAVGDLRKVGKEPFALIVQREIGRSGKNAIWQVTDQISWPKQVEGTYVSLGVCNRNGVIDHSIIAVVIQSEEQWHLAAGWAMKVNLENGKFSPISPEGVKCENEGWGV</sequence>
<dbReference type="AlphaFoldDB" id="A0A1T4QM09"/>
<dbReference type="OrthoDB" id="7062039at2"/>
<dbReference type="Proteomes" id="UP000191418">
    <property type="component" value="Unassembled WGS sequence"/>
</dbReference>
<dbReference type="RefSeq" id="WP_078745516.1">
    <property type="nucleotide sequence ID" value="NZ_FUXG01000012.1"/>
</dbReference>
<proteinExistence type="predicted"/>
<accession>A0A1T4QM09</accession>
<keyword evidence="2" id="KW-1185">Reference proteome</keyword>
<comment type="caution">
    <text evidence="1">The sequence shown here is derived from an EMBL/GenBank/DDBJ whole genome shotgun (WGS) entry which is preliminary data.</text>
</comment>
<name>A0A1T4QM09_9GAMM</name>
<evidence type="ECO:0008006" key="3">
    <source>
        <dbReference type="Google" id="ProtNLM"/>
    </source>
</evidence>
<organism evidence="1 2">
    <name type="scientific">Oceanospirillum multiglobuliferum</name>
    <dbReference type="NCBI Taxonomy" id="64969"/>
    <lineage>
        <taxon>Bacteria</taxon>
        <taxon>Pseudomonadati</taxon>
        <taxon>Pseudomonadota</taxon>
        <taxon>Gammaproteobacteria</taxon>
        <taxon>Oceanospirillales</taxon>
        <taxon>Oceanospirillaceae</taxon>
        <taxon>Oceanospirillum</taxon>
    </lineage>
</organism>
<evidence type="ECO:0000313" key="2">
    <source>
        <dbReference type="Proteomes" id="UP000191418"/>
    </source>
</evidence>
<reference evidence="1 2" key="1">
    <citation type="submission" date="2017-01" db="EMBL/GenBank/DDBJ databases">
        <title>Genome Sequencing of a Marine Spirillum, Oceanospirillum multiglobuliferum ATCC 33336, from Japan.</title>
        <authorList>
            <person name="Carney J.G."/>
            <person name="Trachtenberg A.M."/>
            <person name="Rheaume B.A."/>
            <person name="Linnane J.D."/>
            <person name="Pitts N.L."/>
            <person name="Mykles D.L."/>
            <person name="Maclea K.S."/>
        </authorList>
    </citation>
    <scope>NUCLEOTIDE SEQUENCE [LARGE SCALE GENOMIC DNA]</scope>
    <source>
        <strain evidence="1 2">ATCC 33336</strain>
    </source>
</reference>
<dbReference type="EMBL" id="MTSM01000003">
    <property type="protein sequence ID" value="OPX56427.1"/>
    <property type="molecule type" value="Genomic_DNA"/>
</dbReference>
<gene>
    <name evidence="1" type="ORF">BTE48_03080</name>
</gene>